<organism evidence="1 2">
    <name type="scientific">Schizopora paradoxa</name>
    <dbReference type="NCBI Taxonomy" id="27342"/>
    <lineage>
        <taxon>Eukaryota</taxon>
        <taxon>Fungi</taxon>
        <taxon>Dikarya</taxon>
        <taxon>Basidiomycota</taxon>
        <taxon>Agaricomycotina</taxon>
        <taxon>Agaricomycetes</taxon>
        <taxon>Hymenochaetales</taxon>
        <taxon>Schizoporaceae</taxon>
        <taxon>Schizopora</taxon>
    </lineage>
</organism>
<gene>
    <name evidence="1" type="ORF">SCHPADRAFT_832304</name>
</gene>
<evidence type="ECO:0000313" key="2">
    <source>
        <dbReference type="Proteomes" id="UP000053477"/>
    </source>
</evidence>
<reference evidence="1 2" key="1">
    <citation type="submission" date="2015-04" db="EMBL/GenBank/DDBJ databases">
        <title>Complete genome sequence of Schizopora paradoxa KUC8140, a cosmopolitan wood degrader in East Asia.</title>
        <authorList>
            <consortium name="DOE Joint Genome Institute"/>
            <person name="Min B."/>
            <person name="Park H."/>
            <person name="Jang Y."/>
            <person name="Kim J.-J."/>
            <person name="Kim K.H."/>
            <person name="Pangilinan J."/>
            <person name="Lipzen A."/>
            <person name="Riley R."/>
            <person name="Grigoriev I.V."/>
            <person name="Spatafora J.W."/>
            <person name="Choi I.-G."/>
        </authorList>
    </citation>
    <scope>NUCLEOTIDE SEQUENCE [LARGE SCALE GENOMIC DNA]</scope>
    <source>
        <strain evidence="1 2">KUC8140</strain>
    </source>
</reference>
<dbReference type="EMBL" id="KQ086022">
    <property type="protein sequence ID" value="KLO10584.1"/>
    <property type="molecule type" value="Genomic_DNA"/>
</dbReference>
<dbReference type="AlphaFoldDB" id="A0A0H2RFK7"/>
<keyword evidence="2" id="KW-1185">Reference proteome</keyword>
<dbReference type="InParanoid" id="A0A0H2RFK7"/>
<proteinExistence type="predicted"/>
<sequence length="168" mass="18892">MSFAAKPSLAALRSTFPTIGITIIYAIINHDLRVTDLYKLCPPLVERRTNSGDLLSRYPDVLSLVGPLLVYTDILAFPDAVPGQGLKIMFGIHGYIRQLLRLSEEFEWPDVLAYHVDFWCSRCAEMRRGYFGGWAKASADDSFRNRKVQQTGGRIAGGKEKEVSFTFL</sequence>
<dbReference type="Proteomes" id="UP000053477">
    <property type="component" value="Unassembled WGS sequence"/>
</dbReference>
<accession>A0A0H2RFK7</accession>
<protein>
    <submittedName>
        <fullName evidence="1">Uncharacterized protein</fullName>
    </submittedName>
</protein>
<dbReference type="OrthoDB" id="3051534at2759"/>
<name>A0A0H2RFK7_9AGAM</name>
<evidence type="ECO:0000313" key="1">
    <source>
        <dbReference type="EMBL" id="KLO10584.1"/>
    </source>
</evidence>